<keyword evidence="1" id="KW-1133">Transmembrane helix</keyword>
<evidence type="ECO:0008006" key="4">
    <source>
        <dbReference type="Google" id="ProtNLM"/>
    </source>
</evidence>
<dbReference type="NCBIfam" id="TIGR04294">
    <property type="entry name" value="pre_pil_HX9DG"/>
    <property type="match status" value="1"/>
</dbReference>
<dbReference type="EMBL" id="AP024702">
    <property type="protein sequence ID" value="BCX49621.1"/>
    <property type="molecule type" value="Genomic_DNA"/>
</dbReference>
<reference evidence="2 3" key="1">
    <citation type="submission" date="2021-06" db="EMBL/GenBank/DDBJ databases">
        <title>Complete genome of Haloferula helveola possessing various polysaccharide degrading enzymes.</title>
        <authorList>
            <person name="Takami H."/>
            <person name="Huang C."/>
            <person name="Hamasaki K."/>
        </authorList>
    </citation>
    <scope>NUCLEOTIDE SEQUENCE [LARGE SCALE GENOMIC DNA]</scope>
    <source>
        <strain evidence="2 3">CN-1</strain>
    </source>
</reference>
<dbReference type="PANTHER" id="PTHR30093">
    <property type="entry name" value="GENERAL SECRETION PATHWAY PROTEIN G"/>
    <property type="match status" value="1"/>
</dbReference>
<proteinExistence type="predicted"/>
<dbReference type="InterPro" id="IPR045584">
    <property type="entry name" value="Pilin-like"/>
</dbReference>
<sequence>MFNPSKTHTGHRTGFTLIELLVVLVIVAALSAITFVVAQKVRAAGKDATCISNLRQLAMIAESTAAETGYYPPMLSQTTNENGGSSHVGDAFPGIIRGMECGQCPAAKYTGLDKNNNPITSYGSNPMVMVYTKDRTPAPVRPAQIRRPSEVYLMADSAQHGPPNTRSLGFSARWYGQREGDPDDAGKPLTTAEIPSGGFWDADVSTMPMRHNGHANVVFCDGHVESISDISELRQKNFYWNY</sequence>
<keyword evidence="1" id="KW-0812">Transmembrane</keyword>
<dbReference type="NCBIfam" id="TIGR02532">
    <property type="entry name" value="IV_pilin_GFxxxE"/>
    <property type="match status" value="1"/>
</dbReference>
<dbReference type="Gene3D" id="3.30.700.10">
    <property type="entry name" value="Glycoprotein, Type 4 Pilin"/>
    <property type="match status" value="1"/>
</dbReference>
<keyword evidence="1" id="KW-0472">Membrane</keyword>
<name>A0ABM7RQL0_9BACT</name>
<evidence type="ECO:0000313" key="2">
    <source>
        <dbReference type="EMBL" id="BCX49621.1"/>
    </source>
</evidence>
<dbReference type="RefSeq" id="WP_338686303.1">
    <property type="nucleotide sequence ID" value="NZ_AP024702.1"/>
</dbReference>
<dbReference type="InterPro" id="IPR012902">
    <property type="entry name" value="N_methyl_site"/>
</dbReference>
<evidence type="ECO:0000256" key="1">
    <source>
        <dbReference type="SAM" id="Phobius"/>
    </source>
</evidence>
<dbReference type="PANTHER" id="PTHR30093:SF43">
    <property type="entry name" value="SLR2015 PROTEIN"/>
    <property type="match status" value="1"/>
</dbReference>
<dbReference type="InterPro" id="IPR027558">
    <property type="entry name" value="Pre_pil_HX9DG_C"/>
</dbReference>
<dbReference type="SUPFAM" id="SSF54523">
    <property type="entry name" value="Pili subunits"/>
    <property type="match status" value="1"/>
</dbReference>
<dbReference type="PROSITE" id="PS00409">
    <property type="entry name" value="PROKAR_NTER_METHYL"/>
    <property type="match status" value="1"/>
</dbReference>
<keyword evidence="3" id="KW-1185">Reference proteome</keyword>
<gene>
    <name evidence="2" type="ORF">HAHE_35290</name>
</gene>
<dbReference type="Pfam" id="PF07963">
    <property type="entry name" value="N_methyl"/>
    <property type="match status" value="1"/>
</dbReference>
<accession>A0ABM7RQL0</accession>
<protein>
    <recommendedName>
        <fullName evidence="4">Prepilin-type N-terminal cleavage/methylation domain-containing protein</fullName>
    </recommendedName>
</protein>
<dbReference type="Proteomes" id="UP001374893">
    <property type="component" value="Chromosome"/>
</dbReference>
<evidence type="ECO:0000313" key="3">
    <source>
        <dbReference type="Proteomes" id="UP001374893"/>
    </source>
</evidence>
<organism evidence="2 3">
    <name type="scientific">Haloferula helveola</name>
    <dbReference type="NCBI Taxonomy" id="490095"/>
    <lineage>
        <taxon>Bacteria</taxon>
        <taxon>Pseudomonadati</taxon>
        <taxon>Verrucomicrobiota</taxon>
        <taxon>Verrucomicrobiia</taxon>
        <taxon>Verrucomicrobiales</taxon>
        <taxon>Verrucomicrobiaceae</taxon>
        <taxon>Haloferula</taxon>
    </lineage>
</organism>
<feature type="transmembrane region" description="Helical" evidence="1">
    <location>
        <begin position="20"/>
        <end position="38"/>
    </location>
</feature>